<dbReference type="PANTHER" id="PTHR46264:SF4">
    <property type="entry name" value="TYROSINE--TRNA LIGASE, CYTOPLASMIC"/>
    <property type="match status" value="1"/>
</dbReference>
<dbReference type="Proteomes" id="UP000218231">
    <property type="component" value="Unassembled WGS sequence"/>
</dbReference>
<keyword evidence="6 12" id="KW-0547">Nucleotide-binding</keyword>
<keyword evidence="7 12" id="KW-0067">ATP-binding</keyword>
<evidence type="ECO:0000256" key="9">
    <source>
        <dbReference type="ARBA" id="ARBA00023146"/>
    </source>
</evidence>
<dbReference type="PANTHER" id="PTHR46264">
    <property type="entry name" value="TYROSINE-TRNA LIGASE"/>
    <property type="match status" value="1"/>
</dbReference>
<keyword evidence="5 12" id="KW-0436">Ligase</keyword>
<dbReference type="GO" id="GO:0004831">
    <property type="term" value="F:tyrosine-tRNA ligase activity"/>
    <property type="evidence" value="ECO:0007669"/>
    <property type="project" value="UniProtKB-EC"/>
</dbReference>
<dbReference type="GO" id="GO:0005737">
    <property type="term" value="C:cytoplasm"/>
    <property type="evidence" value="ECO:0007669"/>
    <property type="project" value="UniProtKB-SubCell"/>
</dbReference>
<dbReference type="SUPFAM" id="SSF52374">
    <property type="entry name" value="Nucleotidylyl transferase"/>
    <property type="match status" value="2"/>
</dbReference>
<dbReference type="FunFam" id="1.10.240.10:FF:000011">
    <property type="entry name" value="Tyrosine--tRNA ligase"/>
    <property type="match status" value="1"/>
</dbReference>
<evidence type="ECO:0000256" key="12">
    <source>
        <dbReference type="RuleBase" id="RU361234"/>
    </source>
</evidence>
<proteinExistence type="inferred from homology"/>
<dbReference type="InterPro" id="IPR050489">
    <property type="entry name" value="Tyr-tRNA_synthase"/>
</dbReference>
<dbReference type="STRING" id="2018661.A0A2A2JYQ9"/>
<dbReference type="InterPro" id="IPR014729">
    <property type="entry name" value="Rossmann-like_a/b/a_fold"/>
</dbReference>
<comment type="similarity">
    <text evidence="2 12">Belongs to the class-I aminoacyl-tRNA synthetase family.</text>
</comment>
<evidence type="ECO:0000313" key="13">
    <source>
        <dbReference type="EMBL" id="PAV66784.1"/>
    </source>
</evidence>
<dbReference type="Pfam" id="PF00579">
    <property type="entry name" value="tRNA-synt_1b"/>
    <property type="match status" value="2"/>
</dbReference>
<evidence type="ECO:0000256" key="1">
    <source>
        <dbReference type="ARBA" id="ARBA00004496"/>
    </source>
</evidence>
<dbReference type="NCBIfam" id="NF006330">
    <property type="entry name" value="PRK08560.1"/>
    <property type="match status" value="1"/>
</dbReference>
<dbReference type="InterPro" id="IPR002305">
    <property type="entry name" value="aa-tRNA-synth_Ic"/>
</dbReference>
<evidence type="ECO:0000313" key="14">
    <source>
        <dbReference type="Proteomes" id="UP000218231"/>
    </source>
</evidence>
<evidence type="ECO:0000256" key="4">
    <source>
        <dbReference type="ARBA" id="ARBA00022490"/>
    </source>
</evidence>
<dbReference type="PRINTS" id="PR01040">
    <property type="entry name" value="TRNASYNTHTYR"/>
</dbReference>
<organism evidence="13 14">
    <name type="scientific">Diploscapter pachys</name>
    <dbReference type="NCBI Taxonomy" id="2018661"/>
    <lineage>
        <taxon>Eukaryota</taxon>
        <taxon>Metazoa</taxon>
        <taxon>Ecdysozoa</taxon>
        <taxon>Nematoda</taxon>
        <taxon>Chromadorea</taxon>
        <taxon>Rhabditida</taxon>
        <taxon>Rhabditina</taxon>
        <taxon>Rhabditomorpha</taxon>
        <taxon>Rhabditoidea</taxon>
        <taxon>Rhabditidae</taxon>
        <taxon>Diploscapter</taxon>
    </lineage>
</organism>
<evidence type="ECO:0000256" key="2">
    <source>
        <dbReference type="ARBA" id="ARBA00005594"/>
    </source>
</evidence>
<evidence type="ECO:0000256" key="10">
    <source>
        <dbReference type="ARBA" id="ARBA00033323"/>
    </source>
</evidence>
<dbReference type="InterPro" id="IPR002307">
    <property type="entry name" value="Tyr-tRNA-ligase"/>
</dbReference>
<evidence type="ECO:0000256" key="6">
    <source>
        <dbReference type="ARBA" id="ARBA00022741"/>
    </source>
</evidence>
<accession>A0A2A2JYQ9</accession>
<dbReference type="GO" id="GO:0005524">
    <property type="term" value="F:ATP binding"/>
    <property type="evidence" value="ECO:0007669"/>
    <property type="project" value="UniProtKB-KW"/>
</dbReference>
<comment type="subcellular location">
    <subcellularLocation>
        <location evidence="1">Cytoplasm</location>
    </subcellularLocation>
</comment>
<gene>
    <name evidence="13" type="ORF">WR25_10508</name>
</gene>
<evidence type="ECO:0000256" key="11">
    <source>
        <dbReference type="ARBA" id="ARBA00048248"/>
    </source>
</evidence>
<evidence type="ECO:0000256" key="7">
    <source>
        <dbReference type="ARBA" id="ARBA00022840"/>
    </source>
</evidence>
<name>A0A2A2JYQ9_9BILA</name>
<dbReference type="GO" id="GO:0006437">
    <property type="term" value="P:tyrosyl-tRNA aminoacylation"/>
    <property type="evidence" value="ECO:0007669"/>
    <property type="project" value="InterPro"/>
</dbReference>
<keyword evidence="14" id="KW-1185">Reference proteome</keyword>
<comment type="caution">
    <text evidence="13">The sequence shown here is derived from an EMBL/GenBank/DDBJ whole genome shotgun (WGS) entry which is preliminary data.</text>
</comment>
<reference evidence="13 14" key="1">
    <citation type="journal article" date="2017" name="Curr. Biol.">
        <title>Genome architecture and evolution of a unichromosomal asexual nematode.</title>
        <authorList>
            <person name="Fradin H."/>
            <person name="Zegar C."/>
            <person name="Gutwein M."/>
            <person name="Lucas J."/>
            <person name="Kovtun M."/>
            <person name="Corcoran D."/>
            <person name="Baugh L.R."/>
            <person name="Kiontke K."/>
            <person name="Gunsalus K."/>
            <person name="Fitch D.H."/>
            <person name="Piano F."/>
        </authorList>
    </citation>
    <scope>NUCLEOTIDE SEQUENCE [LARGE SCALE GENOMIC DNA]</scope>
    <source>
        <strain evidence="13">PF1309</strain>
    </source>
</reference>
<keyword evidence="9 12" id="KW-0030">Aminoacyl-tRNA synthetase</keyword>
<evidence type="ECO:0000256" key="5">
    <source>
        <dbReference type="ARBA" id="ARBA00022598"/>
    </source>
</evidence>
<dbReference type="NCBIfam" id="TIGR00234">
    <property type="entry name" value="tyrS"/>
    <property type="match status" value="1"/>
</dbReference>
<dbReference type="EMBL" id="LIAE01010038">
    <property type="protein sequence ID" value="PAV66784.1"/>
    <property type="molecule type" value="Genomic_DNA"/>
</dbReference>
<protein>
    <recommendedName>
        <fullName evidence="3 12">Tyrosine--tRNA ligase</fullName>
        <ecNumber evidence="3 12">6.1.1.1</ecNumber>
    </recommendedName>
    <alternativeName>
        <fullName evidence="10 12">Tyrosyl-tRNA synthetase</fullName>
    </alternativeName>
</protein>
<dbReference type="EC" id="6.1.1.1" evidence="3 12"/>
<keyword evidence="8 12" id="KW-0648">Protein biosynthesis</keyword>
<evidence type="ECO:0000256" key="8">
    <source>
        <dbReference type="ARBA" id="ARBA00022917"/>
    </source>
</evidence>
<dbReference type="AlphaFoldDB" id="A0A2A2JYQ9"/>
<dbReference type="Gene3D" id="3.40.50.620">
    <property type="entry name" value="HUPs"/>
    <property type="match status" value="2"/>
</dbReference>
<comment type="catalytic activity">
    <reaction evidence="11 12">
        <text>tRNA(Tyr) + L-tyrosine + ATP = L-tyrosyl-tRNA(Tyr) + AMP + diphosphate + H(+)</text>
        <dbReference type="Rhea" id="RHEA:10220"/>
        <dbReference type="Rhea" id="RHEA-COMP:9706"/>
        <dbReference type="Rhea" id="RHEA-COMP:9707"/>
        <dbReference type="ChEBI" id="CHEBI:15378"/>
        <dbReference type="ChEBI" id="CHEBI:30616"/>
        <dbReference type="ChEBI" id="CHEBI:33019"/>
        <dbReference type="ChEBI" id="CHEBI:58315"/>
        <dbReference type="ChEBI" id="CHEBI:78442"/>
        <dbReference type="ChEBI" id="CHEBI:78536"/>
        <dbReference type="ChEBI" id="CHEBI:456215"/>
        <dbReference type="EC" id="6.1.1.1"/>
    </reaction>
</comment>
<dbReference type="FunFam" id="3.40.50.620:FF:000040">
    <property type="entry name" value="Tyrosine--tRNA ligase"/>
    <property type="match status" value="1"/>
</dbReference>
<sequence length="978" mass="109559">MHLPVIVVTIGVAYAAIKQTAESHRFLVAAPEKNGHRHLMQYYTRATATSPEIDREYGVVAAFDMSSEAIFGPYIPEWVGQKQVVATTAGIENRDGEEYFLVQQDFQTLAQCNLLDANGQLTQEANDRAIHIGNRYPVLKRRGANDNKGRKLRMLFYIGTYDNETGEANLIGEDYDEVGDSDPTVVVSDVTEIKYDAPMASFESNVTPILLQISILNLGNSILSDEYNKDDSLLERRDVTKDAVRRGEAPNEKVVLERRTLSGFQKMAATEENPPELSEDVKRRRDLVLRNLQEALGTDKLVKQLSTEGKVPHVYWGTATTGRPHVGYLVPMRKIADFLHAGLKVTILWADLHAFLDNMKSTWELLENRVIYYENIVKSLLQSLDVPIEQLHFVRGTQYQLSKEYTFDLLRLTTQVSQRDALKAGAEVVKQVDSPLLSGLLYPLLQALDEQYLKVDGQFGGVDQRKIFILAEEQLPKLKLGKRWHLMNPMVPGLTGSKMSSSEENSKIDLLDDNSTVERKIQGAYCPREGDDNGVLAFYNYVLLPAFAPNAFNIGNKDYFEFSELKTDFVEGRISEEQLKEPLVNFLNDLLEKVQKRCDNDMVREAVEKGYQQVPARVVKIPERPEISLNEEETKKLENALKGEAEVVGGEDYALRAALKKNKISVLYALHAKGKFHLGYLMPLLRIKEWADLGLNLEITILVSEMEGFLDEEKLPWNAREARVNLFIQILEGLVKKLGLEGKAKVLPATALSGYFSSDYVLDMYKLASSVTRDESSICEGSALSGSLVSLIYSLNARLVNADVLISGKDELDKNKLLIKLMASLGCCPPTQICVETLSGCDGKKMTASNPDFLLDFTDTPKQIKTKIARSFCEPENLTGNVAMEYSKMFVFPLLQGKALQISRSEENGGNLSIQNYDSMENEFVKGSKPGFPLHPGDLKNAVTQHINEFFDSTKAEFVKLDPKLLTAAFPTNKGKKK</sequence>
<dbReference type="OrthoDB" id="197206at2759"/>
<evidence type="ECO:0000256" key="3">
    <source>
        <dbReference type="ARBA" id="ARBA00013160"/>
    </source>
</evidence>
<keyword evidence="4" id="KW-0963">Cytoplasm</keyword>
<dbReference type="Gene3D" id="1.10.240.10">
    <property type="entry name" value="Tyrosyl-Transfer RNA Synthetase"/>
    <property type="match status" value="2"/>
</dbReference>